<evidence type="ECO:0000313" key="3">
    <source>
        <dbReference type="EMBL" id="OSM06892.1"/>
    </source>
</evidence>
<organism evidence="3 4">
    <name type="scientific">Magnetofaba australis IT-1</name>
    <dbReference type="NCBI Taxonomy" id="1434232"/>
    <lineage>
        <taxon>Bacteria</taxon>
        <taxon>Pseudomonadati</taxon>
        <taxon>Pseudomonadota</taxon>
        <taxon>Magnetococcia</taxon>
        <taxon>Magnetococcales</taxon>
        <taxon>Magnetococcaceae</taxon>
        <taxon>Magnetofaba</taxon>
    </lineage>
</organism>
<reference evidence="3 4" key="1">
    <citation type="journal article" date="2016" name="BMC Genomics">
        <title>Combined genomic and structural analyses of a cultured magnetotactic bacterium reveals its niche adaptation to a dynamic environment.</title>
        <authorList>
            <person name="Araujo A.C."/>
            <person name="Morillo V."/>
            <person name="Cypriano J."/>
            <person name="Teixeira L.C."/>
            <person name="Leao P."/>
            <person name="Lyra S."/>
            <person name="Almeida L.G."/>
            <person name="Bazylinski D.A."/>
            <person name="Vasconcellos A.T."/>
            <person name="Abreu F."/>
            <person name="Lins U."/>
        </authorList>
    </citation>
    <scope>NUCLEOTIDE SEQUENCE [LARGE SCALE GENOMIC DNA]</scope>
    <source>
        <strain evidence="3 4">IT-1</strain>
    </source>
</reference>
<evidence type="ECO:0000313" key="4">
    <source>
        <dbReference type="Proteomes" id="UP000194003"/>
    </source>
</evidence>
<dbReference type="EMBL" id="LVJN01000015">
    <property type="protein sequence ID" value="OSM06892.1"/>
    <property type="molecule type" value="Genomic_DNA"/>
</dbReference>
<feature type="compositionally biased region" description="Polar residues" evidence="1">
    <location>
        <begin position="533"/>
        <end position="543"/>
    </location>
</feature>
<feature type="region of interest" description="Disordered" evidence="1">
    <location>
        <begin position="533"/>
        <end position="552"/>
    </location>
</feature>
<gene>
    <name evidence="3" type="ORF">MAIT1_00227</name>
</gene>
<feature type="transmembrane region" description="Helical" evidence="2">
    <location>
        <begin position="331"/>
        <end position="351"/>
    </location>
</feature>
<feature type="transmembrane region" description="Helical" evidence="2">
    <location>
        <begin position="59"/>
        <end position="78"/>
    </location>
</feature>
<keyword evidence="4" id="KW-1185">Reference proteome</keyword>
<proteinExistence type="predicted"/>
<dbReference type="RefSeq" id="WP_085440674.1">
    <property type="nucleotide sequence ID" value="NZ_LVJN01000015.1"/>
</dbReference>
<dbReference type="AlphaFoldDB" id="A0A1Y2K882"/>
<feature type="transmembrane region" description="Helical" evidence="2">
    <location>
        <begin position="30"/>
        <end position="47"/>
    </location>
</feature>
<sequence length="552" mass="61821">MRNIRSLHAQYAKQGLQEELTLSHRGFRTILAFLILAAAVAAFLYYIEPTDPGAKTFYTIVMAVPFLFPGAPLYTLLLRPWVFLHKRTLTLGVQGLRLSGFNITIPWRDVGLAILSVRRLSLSTKLTQPRDFAGVACVFRHHQTFSKRQIKKQTRINKYNDIGFLSEKFSEPIHKMPLRLCLESVQPRGVRHLLENVDTLWREHYDGRMVDVVGNAPNVIVIECGNVRDAALLMEIINSEVLKSAGLNPRKLLTTPEQCVAQVEPLLMDHFKQVSNFHPICTALHPLSAADQEQLGAFDPHGKNNIARAAAPQPLRTSPLILPLPKRVSTIVTLLIGVTLSTPLSLAATVYSGDWRAIGAISVVLALTLLLPLAQTLRVFFKGRARLTDAGIFLSQEEAQFAWDRVSPAWIAAGQSNDVCFYARRKPRTKWRYRALYKGVPRAKRYALRTARDPQAQLALQSVREGLKVALQEQRFGALEHTSQWEQGDTEIAPIVLCFDEGERQQAAAVRDAINQAVYREIIRRNGLEEAASLSSARTQGDVNSERHDIAP</sequence>
<keyword evidence="2" id="KW-0472">Membrane</keyword>
<accession>A0A1Y2K882</accession>
<protein>
    <submittedName>
        <fullName evidence="3">Uncharacterized protein</fullName>
    </submittedName>
</protein>
<dbReference type="Proteomes" id="UP000194003">
    <property type="component" value="Unassembled WGS sequence"/>
</dbReference>
<feature type="transmembrane region" description="Helical" evidence="2">
    <location>
        <begin position="357"/>
        <end position="377"/>
    </location>
</feature>
<evidence type="ECO:0000256" key="1">
    <source>
        <dbReference type="SAM" id="MobiDB-lite"/>
    </source>
</evidence>
<keyword evidence="2" id="KW-1133">Transmembrane helix</keyword>
<evidence type="ECO:0000256" key="2">
    <source>
        <dbReference type="SAM" id="Phobius"/>
    </source>
</evidence>
<keyword evidence="2" id="KW-0812">Transmembrane</keyword>
<name>A0A1Y2K882_9PROT</name>
<comment type="caution">
    <text evidence="3">The sequence shown here is derived from an EMBL/GenBank/DDBJ whole genome shotgun (WGS) entry which is preliminary data.</text>
</comment>